<organism evidence="1">
    <name type="scientific">Siphoviridae sp. ctCCX1</name>
    <dbReference type="NCBI Taxonomy" id="2823567"/>
    <lineage>
        <taxon>Viruses</taxon>
        <taxon>Duplodnaviria</taxon>
        <taxon>Heunggongvirae</taxon>
        <taxon>Uroviricota</taxon>
        <taxon>Caudoviricetes</taxon>
    </lineage>
</organism>
<protein>
    <submittedName>
        <fullName evidence="1">Uncharacterized protein</fullName>
    </submittedName>
</protein>
<dbReference type="EMBL" id="BK014690">
    <property type="protein sequence ID" value="DAD67988.1"/>
    <property type="molecule type" value="Genomic_DNA"/>
</dbReference>
<evidence type="ECO:0000313" key="1">
    <source>
        <dbReference type="EMBL" id="DAD67988.1"/>
    </source>
</evidence>
<reference evidence="1" key="1">
    <citation type="journal article" date="2021" name="Proc. Natl. Acad. Sci. U.S.A.">
        <title>A Catalog of Tens of Thousands of Viruses from Human Metagenomes Reveals Hidden Associations with Chronic Diseases.</title>
        <authorList>
            <person name="Tisza M.J."/>
            <person name="Buck C.B."/>
        </authorList>
    </citation>
    <scope>NUCLEOTIDE SEQUENCE</scope>
    <source>
        <strain evidence="1">CtCCX1</strain>
    </source>
</reference>
<sequence>MNLRLSKDKIIISLQEQLQKVLLENSVQKLEITLLNYELERNRTKISK</sequence>
<accession>A0A8S5LD98</accession>
<proteinExistence type="predicted"/>
<name>A0A8S5LD98_9CAUD</name>